<dbReference type="AlphaFoldDB" id="A0A6A1VVY3"/>
<organism evidence="1 2">
    <name type="scientific">Morella rubra</name>
    <name type="common">Chinese bayberry</name>
    <dbReference type="NCBI Taxonomy" id="262757"/>
    <lineage>
        <taxon>Eukaryota</taxon>
        <taxon>Viridiplantae</taxon>
        <taxon>Streptophyta</taxon>
        <taxon>Embryophyta</taxon>
        <taxon>Tracheophyta</taxon>
        <taxon>Spermatophyta</taxon>
        <taxon>Magnoliopsida</taxon>
        <taxon>eudicotyledons</taxon>
        <taxon>Gunneridae</taxon>
        <taxon>Pentapetalae</taxon>
        <taxon>rosids</taxon>
        <taxon>fabids</taxon>
        <taxon>Fagales</taxon>
        <taxon>Myricaceae</taxon>
        <taxon>Morella</taxon>
    </lineage>
</organism>
<evidence type="ECO:0000313" key="2">
    <source>
        <dbReference type="Proteomes" id="UP000516437"/>
    </source>
</evidence>
<sequence>MTRRPTEKPVLHREDAAERRLNLVPNVEAAFQEEEEKGLWTTQPPYPRQPNPVFLQRHQLRSDGTDYPLQSWQPALFSEVRKRKDHSGATLVLHCNSSHAYSGVMAQNDSHSDLTDRILSEDHGLDYHEWEDEGQEAHQ</sequence>
<evidence type="ECO:0000313" key="1">
    <source>
        <dbReference type="EMBL" id="KAB1215698.1"/>
    </source>
</evidence>
<proteinExistence type="predicted"/>
<keyword evidence="2" id="KW-1185">Reference proteome</keyword>
<protein>
    <submittedName>
        <fullName evidence="1">Uncharacterized protein</fullName>
    </submittedName>
</protein>
<reference evidence="1 2" key="1">
    <citation type="journal article" date="2019" name="Plant Biotechnol. J.">
        <title>The red bayberry genome and genetic basis of sex determination.</title>
        <authorList>
            <person name="Jia H.M."/>
            <person name="Jia H.J."/>
            <person name="Cai Q.L."/>
            <person name="Wang Y."/>
            <person name="Zhao H.B."/>
            <person name="Yang W.F."/>
            <person name="Wang G.Y."/>
            <person name="Li Y.H."/>
            <person name="Zhan D.L."/>
            <person name="Shen Y.T."/>
            <person name="Niu Q.F."/>
            <person name="Chang L."/>
            <person name="Qiu J."/>
            <person name="Zhao L."/>
            <person name="Xie H.B."/>
            <person name="Fu W.Y."/>
            <person name="Jin J."/>
            <person name="Li X.W."/>
            <person name="Jiao Y."/>
            <person name="Zhou C.C."/>
            <person name="Tu T."/>
            <person name="Chai C.Y."/>
            <person name="Gao J.L."/>
            <person name="Fan L.J."/>
            <person name="van de Weg E."/>
            <person name="Wang J.Y."/>
            <person name="Gao Z.S."/>
        </authorList>
    </citation>
    <scope>NUCLEOTIDE SEQUENCE [LARGE SCALE GENOMIC DNA]</scope>
    <source>
        <tissue evidence="1">Leaves</tissue>
    </source>
</reference>
<name>A0A6A1VVY3_9ROSI</name>
<gene>
    <name evidence="1" type="ORF">CJ030_MR4G009210</name>
</gene>
<comment type="caution">
    <text evidence="1">The sequence shown here is derived from an EMBL/GenBank/DDBJ whole genome shotgun (WGS) entry which is preliminary data.</text>
</comment>
<dbReference type="Proteomes" id="UP000516437">
    <property type="component" value="Chromosome 4"/>
</dbReference>
<accession>A0A6A1VVY3</accession>
<dbReference type="EMBL" id="RXIC02000022">
    <property type="protein sequence ID" value="KAB1215698.1"/>
    <property type="molecule type" value="Genomic_DNA"/>
</dbReference>